<comment type="caution">
    <text evidence="2">The sequence shown here is derived from an EMBL/GenBank/DDBJ whole genome shotgun (WGS) entry which is preliminary data.</text>
</comment>
<evidence type="ECO:0000313" key="3">
    <source>
        <dbReference type="Proteomes" id="UP001642360"/>
    </source>
</evidence>
<feature type="region of interest" description="Disordered" evidence="1">
    <location>
        <begin position="1"/>
        <end position="26"/>
    </location>
</feature>
<reference evidence="2 3" key="1">
    <citation type="submission" date="2024-02" db="EMBL/GenBank/DDBJ databases">
        <authorList>
            <person name="Vignale AGUSTIN F."/>
            <person name="Sosa J E."/>
            <person name="Modenutti C."/>
        </authorList>
    </citation>
    <scope>NUCLEOTIDE SEQUENCE [LARGE SCALE GENOMIC DNA]</scope>
</reference>
<dbReference type="AlphaFoldDB" id="A0ABC8RKJ0"/>
<sequence>MSSLPHVPSIASGVQGEGEDRLTNMVPDPKGMDVLVCYLGPPHFVGSTGPNKCFPLSSTSSGHRRELRGRNVEEMKREKAQVEELTGGWSSERARRTKENSEDRRALRV</sequence>
<name>A0ABC8RKJ0_9AQUA</name>
<dbReference type="EMBL" id="CAUOFW020001498">
    <property type="protein sequence ID" value="CAK9145488.1"/>
    <property type="molecule type" value="Genomic_DNA"/>
</dbReference>
<accession>A0ABC8RKJ0</accession>
<gene>
    <name evidence="2" type="ORF">ILEXP_LOCUS13299</name>
</gene>
<dbReference type="Proteomes" id="UP001642360">
    <property type="component" value="Unassembled WGS sequence"/>
</dbReference>
<keyword evidence="3" id="KW-1185">Reference proteome</keyword>
<organism evidence="2 3">
    <name type="scientific">Ilex paraguariensis</name>
    <name type="common">yerba mate</name>
    <dbReference type="NCBI Taxonomy" id="185542"/>
    <lineage>
        <taxon>Eukaryota</taxon>
        <taxon>Viridiplantae</taxon>
        <taxon>Streptophyta</taxon>
        <taxon>Embryophyta</taxon>
        <taxon>Tracheophyta</taxon>
        <taxon>Spermatophyta</taxon>
        <taxon>Magnoliopsida</taxon>
        <taxon>eudicotyledons</taxon>
        <taxon>Gunneridae</taxon>
        <taxon>Pentapetalae</taxon>
        <taxon>asterids</taxon>
        <taxon>campanulids</taxon>
        <taxon>Aquifoliales</taxon>
        <taxon>Aquifoliaceae</taxon>
        <taxon>Ilex</taxon>
    </lineage>
</organism>
<protein>
    <submittedName>
        <fullName evidence="2">Uncharacterized protein</fullName>
    </submittedName>
</protein>
<evidence type="ECO:0000313" key="2">
    <source>
        <dbReference type="EMBL" id="CAK9145488.1"/>
    </source>
</evidence>
<feature type="region of interest" description="Disordered" evidence="1">
    <location>
        <begin position="77"/>
        <end position="109"/>
    </location>
</feature>
<evidence type="ECO:0000256" key="1">
    <source>
        <dbReference type="SAM" id="MobiDB-lite"/>
    </source>
</evidence>
<feature type="compositionally biased region" description="Basic and acidic residues" evidence="1">
    <location>
        <begin position="92"/>
        <end position="109"/>
    </location>
</feature>
<proteinExistence type="predicted"/>